<dbReference type="SUPFAM" id="SSF50969">
    <property type="entry name" value="YVTN repeat-like/Quinoprotein amine dehydrogenase"/>
    <property type="match status" value="1"/>
</dbReference>
<dbReference type="PATRIC" id="fig|1411148.3.peg.131"/>
<name>W2C706_9BACT</name>
<evidence type="ECO:0000313" key="2">
    <source>
        <dbReference type="EMBL" id="ETK02925.1"/>
    </source>
</evidence>
<gene>
    <name evidence="2" type="ORF">N425_01715</name>
</gene>
<reference evidence="2 3" key="1">
    <citation type="submission" date="2013-11" db="EMBL/GenBank/DDBJ databases">
        <title>Single cell genomics of uncultured Tannerella BU063 (oral taxon 286).</title>
        <authorList>
            <person name="Beall C.J."/>
            <person name="Campbell A.G."/>
            <person name="Griffen A.L."/>
            <person name="Podar M."/>
            <person name="Leys E.J."/>
        </authorList>
    </citation>
    <scope>NUCLEOTIDE SEQUENCE [LARGE SCALE GENOMIC DNA]</scope>
    <source>
        <strain evidence="2">Cell 2</strain>
    </source>
</reference>
<evidence type="ECO:0008006" key="4">
    <source>
        <dbReference type="Google" id="ProtNLM"/>
    </source>
</evidence>
<dbReference type="AlphaFoldDB" id="W2C706"/>
<protein>
    <recommendedName>
        <fullName evidence="4">Surface layer protein</fullName>
    </recommendedName>
</protein>
<dbReference type="PANTHER" id="PTHR47197:SF3">
    <property type="entry name" value="DIHYDRO-HEME D1 DEHYDROGENASE"/>
    <property type="match status" value="1"/>
</dbReference>
<organism evidence="2 3">
    <name type="scientific">Tannerella sp. oral taxon BU063 isolate Cell 2</name>
    <dbReference type="NCBI Taxonomy" id="1411148"/>
    <lineage>
        <taxon>Bacteria</taxon>
        <taxon>Pseudomonadati</taxon>
        <taxon>Bacteroidota</taxon>
        <taxon>Bacteroidia</taxon>
        <taxon>Bacteroidales</taxon>
        <taxon>Tannerellaceae</taxon>
        <taxon>Tannerella</taxon>
    </lineage>
</organism>
<dbReference type="Pfam" id="PF16819">
    <property type="entry name" value="DUF5074"/>
    <property type="match status" value="1"/>
</dbReference>
<evidence type="ECO:0000256" key="1">
    <source>
        <dbReference type="SAM" id="SignalP"/>
    </source>
</evidence>
<dbReference type="PANTHER" id="PTHR47197">
    <property type="entry name" value="PROTEIN NIRF"/>
    <property type="match status" value="1"/>
</dbReference>
<evidence type="ECO:0000313" key="3">
    <source>
        <dbReference type="Proteomes" id="UP000018837"/>
    </source>
</evidence>
<proteinExistence type="predicted"/>
<dbReference type="Gene3D" id="2.130.10.10">
    <property type="entry name" value="YVTN repeat-like/Quinoprotein amine dehydrogenase"/>
    <property type="match status" value="1"/>
</dbReference>
<dbReference type="InterPro" id="IPR011044">
    <property type="entry name" value="Quino_amine_DH_bsu"/>
</dbReference>
<feature type="signal peptide" evidence="1">
    <location>
        <begin position="1"/>
        <end position="24"/>
    </location>
</feature>
<dbReference type="InterPro" id="IPR015943">
    <property type="entry name" value="WD40/YVTN_repeat-like_dom_sf"/>
</dbReference>
<accession>W2C706</accession>
<comment type="caution">
    <text evidence="2">The sequence shown here is derived from an EMBL/GenBank/DDBJ whole genome shotgun (WGS) entry which is preliminary data.</text>
</comment>
<keyword evidence="1" id="KW-0732">Signal</keyword>
<dbReference type="Proteomes" id="UP000018837">
    <property type="component" value="Unassembled WGS sequence"/>
</dbReference>
<dbReference type="InterPro" id="IPR031815">
    <property type="entry name" value="DUF5074"/>
</dbReference>
<dbReference type="InterPro" id="IPR051200">
    <property type="entry name" value="Host-pathogen_enzymatic-act"/>
</dbReference>
<feature type="chain" id="PRO_5004813301" description="Surface layer protein" evidence="1">
    <location>
        <begin position="25"/>
        <end position="362"/>
    </location>
</feature>
<dbReference type="EMBL" id="AYUF01000285">
    <property type="protein sequence ID" value="ETK02925.1"/>
    <property type="molecule type" value="Genomic_DNA"/>
</dbReference>
<sequence length="362" mass="39651">MKIKQSLFSVWCMLAIALAFTACSKDDDPKPNDDGTKLTLPASRVFILNEGSFKQNNAGITFYPPNGDGSFIADVYRMQNERGLGDTGQDMIIHGDYIYVTVYNSGLLLKLNTAGVEQKRLAFSKQDGLPRHLLALDGKIYVTLYSGKVAKVDAETLTIEGYANVGENPEGIAYANGYLCVANSGMGKGTTVTIIDANSMLVTNNITVAQNPEKVLVSEGKFFVQGYGGSYPNYTYPVQLVDISTGAVKTIAKATNFCEYRGTIYMVYSDTDWKTYKTTNTFSSYDVRTGTLNSSNFLNNMPDALGSTSVYMMEVNPNNGDIYIGTSDYKTNGDIYRFDRNGKLIEKFSSGGINPNNAVFFN</sequence>
<dbReference type="PROSITE" id="PS51257">
    <property type="entry name" value="PROKAR_LIPOPROTEIN"/>
    <property type="match status" value="1"/>
</dbReference>